<dbReference type="Proteomes" id="UP001437256">
    <property type="component" value="Unassembled WGS sequence"/>
</dbReference>
<proteinExistence type="predicted"/>
<dbReference type="PANTHER" id="PTHR10039">
    <property type="entry name" value="AMELOGENIN"/>
    <property type="match status" value="1"/>
</dbReference>
<gene>
    <name evidence="3" type="ORF">AAF712_002303</name>
</gene>
<sequence>MVAGIGASHNAEQQYERGECLEGTREEVLRVILEWIASRKRSLPICWLSGTAGVGKSAIAMTVAKSCEGQALAASFFFFRSDPKRNNPSALMVTISHGLVENMSYTKTFINQIISDNPTILEAKLEDQFRELVLKPSLRRRWWRRTLAKLSPAFKNPDVVIIDGLDECGDEITQQRILSTILSSYRRSPCSPLRFLICSRPEAWIQEAFKAKDLSRLTECVVLDDRFIPDRDIERYYLHEFGLICADPKYARVQFPTPWPSPEDLECLVERSSGQFVYAVTAVRFIKLAHPIAQLRVIIDYVPEHSSSGSSFSKLDTLYRIILLSSPDQEKLLSIIAAIFILPPHAEPSPDFIELLLDLPAGEVDLALRSLHSVLNIRGGDVSITAYHTSFTDFLHDPSRSGEFNVNRSAYHVLAHQWFEVATRVLQTNSKAILDPDGASLSPTIRHLLGGWIRFFLADKESTADLHVELLRRILSIFPNRQQLLTTLASIILLPAHPSDLVQFQVLNNLILGPDKVHVSSTMKLLETCQLVRPSERIELEPSFLAFLCDPSHEYHIDVPQQQDLLARQWIQALVPRNQCVSK</sequence>
<accession>A0ABR3AAT0</accession>
<evidence type="ECO:0000313" key="3">
    <source>
        <dbReference type="EMBL" id="KAL0070471.1"/>
    </source>
</evidence>
<organism evidence="3 4">
    <name type="scientific">Marasmius tenuissimus</name>
    <dbReference type="NCBI Taxonomy" id="585030"/>
    <lineage>
        <taxon>Eukaryota</taxon>
        <taxon>Fungi</taxon>
        <taxon>Dikarya</taxon>
        <taxon>Basidiomycota</taxon>
        <taxon>Agaricomycotina</taxon>
        <taxon>Agaricomycetes</taxon>
        <taxon>Agaricomycetidae</taxon>
        <taxon>Agaricales</taxon>
        <taxon>Marasmiineae</taxon>
        <taxon>Marasmiaceae</taxon>
        <taxon>Marasmius</taxon>
    </lineage>
</organism>
<name>A0ABR3AAT0_9AGAR</name>
<dbReference type="Gene3D" id="3.40.50.300">
    <property type="entry name" value="P-loop containing nucleotide triphosphate hydrolases"/>
    <property type="match status" value="1"/>
</dbReference>
<protein>
    <recommendedName>
        <fullName evidence="2">Nephrocystin 3-like N-terminal domain-containing protein</fullName>
    </recommendedName>
</protein>
<dbReference type="SUPFAM" id="SSF52540">
    <property type="entry name" value="P-loop containing nucleoside triphosphate hydrolases"/>
    <property type="match status" value="1"/>
</dbReference>
<dbReference type="InterPro" id="IPR027417">
    <property type="entry name" value="P-loop_NTPase"/>
</dbReference>
<evidence type="ECO:0000256" key="1">
    <source>
        <dbReference type="ARBA" id="ARBA00022737"/>
    </source>
</evidence>
<dbReference type="Pfam" id="PF24883">
    <property type="entry name" value="NPHP3_N"/>
    <property type="match status" value="1"/>
</dbReference>
<evidence type="ECO:0000259" key="2">
    <source>
        <dbReference type="Pfam" id="PF24883"/>
    </source>
</evidence>
<reference evidence="3 4" key="1">
    <citation type="submission" date="2024-05" db="EMBL/GenBank/DDBJ databases">
        <title>A draft genome resource for the thread blight pathogen Marasmius tenuissimus strain MS-2.</title>
        <authorList>
            <person name="Yulfo-Soto G.E."/>
            <person name="Baruah I.K."/>
            <person name="Amoako-Attah I."/>
            <person name="Bukari Y."/>
            <person name="Meinhardt L.W."/>
            <person name="Bailey B.A."/>
            <person name="Cohen S.P."/>
        </authorList>
    </citation>
    <scope>NUCLEOTIDE SEQUENCE [LARGE SCALE GENOMIC DNA]</scope>
    <source>
        <strain evidence="3 4">MS-2</strain>
    </source>
</reference>
<keyword evidence="1" id="KW-0677">Repeat</keyword>
<evidence type="ECO:0000313" key="4">
    <source>
        <dbReference type="Proteomes" id="UP001437256"/>
    </source>
</evidence>
<feature type="domain" description="Nephrocystin 3-like N-terminal" evidence="2">
    <location>
        <begin position="32"/>
        <end position="200"/>
    </location>
</feature>
<dbReference type="EMBL" id="JBBXMP010000006">
    <property type="protein sequence ID" value="KAL0070471.1"/>
    <property type="molecule type" value="Genomic_DNA"/>
</dbReference>
<keyword evidence="4" id="KW-1185">Reference proteome</keyword>
<comment type="caution">
    <text evidence="3">The sequence shown here is derived from an EMBL/GenBank/DDBJ whole genome shotgun (WGS) entry which is preliminary data.</text>
</comment>
<dbReference type="InterPro" id="IPR056884">
    <property type="entry name" value="NPHP3-like_N"/>
</dbReference>
<dbReference type="PANTHER" id="PTHR10039:SF17">
    <property type="entry name" value="FUNGAL STAND N-TERMINAL GOODBYE DOMAIN-CONTAINING PROTEIN-RELATED"/>
    <property type="match status" value="1"/>
</dbReference>